<protein>
    <recommendedName>
        <fullName evidence="3">DUF883 domain-containing protein</fullName>
    </recommendedName>
</protein>
<dbReference type="AlphaFoldDB" id="A0A3G9G6Z0"/>
<accession>A0A3G9G6Z0</accession>
<name>A0A3G9G6Z0_9CAUL</name>
<dbReference type="Proteomes" id="UP000278756">
    <property type="component" value="Chromosome 1"/>
</dbReference>
<dbReference type="OrthoDB" id="7173677at2"/>
<evidence type="ECO:0000313" key="2">
    <source>
        <dbReference type="Proteomes" id="UP000278756"/>
    </source>
</evidence>
<organism evidence="1 2">
    <name type="scientific">Asticcacaulis excentricus</name>
    <dbReference type="NCBI Taxonomy" id="78587"/>
    <lineage>
        <taxon>Bacteria</taxon>
        <taxon>Pseudomonadati</taxon>
        <taxon>Pseudomonadota</taxon>
        <taxon>Alphaproteobacteria</taxon>
        <taxon>Caulobacterales</taxon>
        <taxon>Caulobacteraceae</taxon>
        <taxon>Asticcacaulis</taxon>
    </lineage>
</organism>
<dbReference type="RefSeq" id="WP_126421366.1">
    <property type="nucleotide sequence ID" value="NZ_AP018827.1"/>
</dbReference>
<evidence type="ECO:0008006" key="3">
    <source>
        <dbReference type="Google" id="ProtNLM"/>
    </source>
</evidence>
<proteinExistence type="predicted"/>
<evidence type="ECO:0000313" key="1">
    <source>
        <dbReference type="EMBL" id="BBF80794.1"/>
    </source>
</evidence>
<dbReference type="EMBL" id="AP018827">
    <property type="protein sequence ID" value="BBF80794.1"/>
    <property type="molecule type" value="Genomic_DNA"/>
</dbReference>
<reference evidence="2" key="2">
    <citation type="journal article" date="2017" name="Plant Physiol. Biochem.">
        <title>Differential oxidative and antioxidative response of duckweed Lemna minor toward plant growth promoting/inhibiting bacteria.</title>
        <authorList>
            <person name="Ishizawa H."/>
            <person name="Kuroda M."/>
            <person name="Morikawa M."/>
            <person name="Ike M."/>
        </authorList>
    </citation>
    <scope>NUCLEOTIDE SEQUENCE [LARGE SCALE GENOMIC DNA]</scope>
    <source>
        <strain evidence="2">M6</strain>
    </source>
</reference>
<sequence>MLSPATKAAAGVTKVLAEHDVRSEADRTVDGVEKTARHVADDLSSRANEAGAKLRHLFDDAQGHLNKAGGRLNKEVHENPVRTGLLALGAGVLIGMMLKR</sequence>
<reference evidence="2" key="1">
    <citation type="journal article" date="2017" name="Biotechnol. Biofuels">
        <title>Evaluation of environmental bacterial communities as a factor affecting the growth of duckweed Lemna minor.</title>
        <authorList>
            <person name="Ishizawa H."/>
            <person name="Kuroda M."/>
            <person name="Morikawa M."/>
            <person name="Ike M."/>
        </authorList>
    </citation>
    <scope>NUCLEOTIDE SEQUENCE [LARGE SCALE GENOMIC DNA]</scope>
    <source>
        <strain evidence="2">M6</strain>
    </source>
</reference>
<gene>
    <name evidence="1" type="ORF">EM6_1379</name>
</gene>